<dbReference type="Ensembl" id="ENSPMGT00000009076.1">
    <property type="protein sequence ID" value="ENSPMGP00000008533.1"/>
    <property type="gene ID" value="ENSPMGG00000007059.1"/>
</dbReference>
<proteinExistence type="predicted"/>
<dbReference type="PANTHER" id="PTHR41693">
    <property type="entry name" value="HEME-BINDING PROTEIN 1"/>
    <property type="match status" value="1"/>
</dbReference>
<evidence type="ECO:0000313" key="2">
    <source>
        <dbReference type="Proteomes" id="UP000261520"/>
    </source>
</evidence>
<evidence type="ECO:0000313" key="1">
    <source>
        <dbReference type="Ensembl" id="ENSPMGP00000008533.1"/>
    </source>
</evidence>
<organism evidence="1 2">
    <name type="scientific">Periophthalmus magnuspinnatus</name>
    <dbReference type="NCBI Taxonomy" id="409849"/>
    <lineage>
        <taxon>Eukaryota</taxon>
        <taxon>Metazoa</taxon>
        <taxon>Chordata</taxon>
        <taxon>Craniata</taxon>
        <taxon>Vertebrata</taxon>
        <taxon>Euteleostomi</taxon>
        <taxon>Actinopterygii</taxon>
        <taxon>Neopterygii</taxon>
        <taxon>Teleostei</taxon>
        <taxon>Neoteleostei</taxon>
        <taxon>Acanthomorphata</taxon>
        <taxon>Gobiaria</taxon>
        <taxon>Gobiiformes</taxon>
        <taxon>Gobioidei</taxon>
        <taxon>Gobiidae</taxon>
        <taxon>Oxudercinae</taxon>
        <taxon>Periophthalmus</taxon>
    </lineage>
</organism>
<name>A0A3B3ZUZ0_9GOBI</name>
<keyword evidence="2" id="KW-1185">Reference proteome</keyword>
<protein>
    <submittedName>
        <fullName evidence="1">Uncharacterized protein</fullName>
    </submittedName>
</protein>
<dbReference type="Proteomes" id="UP000261520">
    <property type="component" value="Unplaced"/>
</dbReference>
<reference evidence="1" key="2">
    <citation type="submission" date="2025-09" db="UniProtKB">
        <authorList>
            <consortium name="Ensembl"/>
        </authorList>
    </citation>
    <scope>IDENTIFICATION</scope>
</reference>
<dbReference type="AlphaFoldDB" id="A0A3B3ZUZ0"/>
<accession>A0A3B3ZUZ0</accession>
<sequence>MHRRQLIFLSHSLTCSNLTQVLDNWKFAILKHVKDMLINDHVSVLPEYSRIQPLSLALGDLYTQFNRLKEELRGLSANVDKVESVVDEIKDGRLHPGHLYQKDNAKFTVIWAQRDTKHYPNPAPILQSEPEFMSAVVQKESRLKINSILLQQ</sequence>
<dbReference type="PANTHER" id="PTHR41693:SF2">
    <property type="entry name" value="BIOGENESIS OF LYSOSOME-RELATED ORGANELLES COMPLEX 1 SUBUNIT 2"/>
    <property type="match status" value="1"/>
</dbReference>
<reference evidence="1" key="1">
    <citation type="submission" date="2025-08" db="UniProtKB">
        <authorList>
            <consortium name="Ensembl"/>
        </authorList>
    </citation>
    <scope>IDENTIFICATION</scope>
</reference>